<gene>
    <name evidence="2" type="ORF">APZ42_034411</name>
</gene>
<dbReference type="Proteomes" id="UP000076858">
    <property type="component" value="Unassembled WGS sequence"/>
</dbReference>
<feature type="region of interest" description="Disordered" evidence="1">
    <location>
        <begin position="65"/>
        <end position="91"/>
    </location>
</feature>
<keyword evidence="3" id="KW-1185">Reference proteome</keyword>
<organism evidence="2 3">
    <name type="scientific">Daphnia magna</name>
    <dbReference type="NCBI Taxonomy" id="35525"/>
    <lineage>
        <taxon>Eukaryota</taxon>
        <taxon>Metazoa</taxon>
        <taxon>Ecdysozoa</taxon>
        <taxon>Arthropoda</taxon>
        <taxon>Crustacea</taxon>
        <taxon>Branchiopoda</taxon>
        <taxon>Diplostraca</taxon>
        <taxon>Cladocera</taxon>
        <taxon>Anomopoda</taxon>
        <taxon>Daphniidae</taxon>
        <taxon>Daphnia</taxon>
    </lineage>
</organism>
<reference evidence="2 3" key="1">
    <citation type="submission" date="2016-03" db="EMBL/GenBank/DDBJ databases">
        <title>EvidentialGene: Evidence-directed Construction of Genes on Genomes.</title>
        <authorList>
            <person name="Gilbert D.G."/>
            <person name="Choi J.-H."/>
            <person name="Mockaitis K."/>
            <person name="Colbourne J."/>
            <person name="Pfrender M."/>
        </authorList>
    </citation>
    <scope>NUCLEOTIDE SEQUENCE [LARGE SCALE GENOMIC DNA]</scope>
    <source>
        <strain evidence="2 3">Xinb3</strain>
        <tissue evidence="2">Complete organism</tissue>
    </source>
</reference>
<name>A0A0P6AGH6_9CRUS</name>
<proteinExistence type="predicted"/>
<dbReference type="EMBL" id="LRGB01003375">
    <property type="protein sequence ID" value="KZS02940.1"/>
    <property type="molecule type" value="Genomic_DNA"/>
</dbReference>
<protein>
    <submittedName>
        <fullName evidence="2">Uncharacterized protein</fullName>
    </submittedName>
</protein>
<sequence length="246" mass="28843">MLLCGIVHCRFIEKESVNYFSYVEFKTVTVEHTKLYRRTQHIMLFEQEENDLQVNDVVMQEPAPSSIDSDYFSETDEDSPVDGQEENNPSDPVVCSVSDDWIELDLSMDSLRSLGFLSDTDFQAVLESFAEFTSHQLRLGVSSPREMEGLLRNHFAYLLWRRTVFTKLRQLPPVTAEAEQLNHFLGNKWYEDTEMMADNRERFKSLVDATTVPQLIISTIQSYFRKRHPERTARDVVYQNKRPRRN</sequence>
<accession>A0A0P6AGH6</accession>
<comment type="caution">
    <text evidence="2">The sequence shown here is derived from an EMBL/GenBank/DDBJ whole genome shotgun (WGS) entry which is preliminary data.</text>
</comment>
<evidence type="ECO:0000256" key="1">
    <source>
        <dbReference type="SAM" id="MobiDB-lite"/>
    </source>
</evidence>
<dbReference type="AlphaFoldDB" id="A0A0P6AGH6"/>
<evidence type="ECO:0000313" key="2">
    <source>
        <dbReference type="EMBL" id="KZS02940.1"/>
    </source>
</evidence>
<dbReference type="OrthoDB" id="6338590at2759"/>
<evidence type="ECO:0000313" key="3">
    <source>
        <dbReference type="Proteomes" id="UP000076858"/>
    </source>
</evidence>
<feature type="compositionally biased region" description="Acidic residues" evidence="1">
    <location>
        <begin position="71"/>
        <end position="85"/>
    </location>
</feature>